<dbReference type="AlphaFoldDB" id="A0ABD3ZI14"/>
<feature type="coiled-coil region" evidence="1">
    <location>
        <begin position="505"/>
        <end position="532"/>
    </location>
</feature>
<dbReference type="Proteomes" id="UP000028605">
    <property type="component" value="Unassembled WGS sequence"/>
</dbReference>
<comment type="caution">
    <text evidence="2">The sequence shown here is derived from an EMBL/GenBank/DDBJ whole genome shotgun (WGS) entry which is preliminary data.</text>
</comment>
<protein>
    <submittedName>
        <fullName evidence="2">Uncharacterized protein</fullName>
    </submittedName>
</protein>
<evidence type="ECO:0000313" key="3">
    <source>
        <dbReference type="Proteomes" id="UP000028605"/>
    </source>
</evidence>
<name>A0ABD3ZI14_HAFAL</name>
<proteinExistence type="predicted"/>
<evidence type="ECO:0000313" key="2">
    <source>
        <dbReference type="EMBL" id="KFC88244.1"/>
    </source>
</evidence>
<keyword evidence="1" id="KW-0175">Coiled coil</keyword>
<reference evidence="3" key="1">
    <citation type="submission" date="2014-05" db="EMBL/GenBank/DDBJ databases">
        <title>ATOL: Assembling a taxonomically balanced genome-scale reconstruction of the evolutionary history of the Enterobacteriaceae.</title>
        <authorList>
            <person name="Plunkett G. III"/>
            <person name="Neeno-Eckwall E.C."/>
            <person name="Glasner J.D."/>
            <person name="Perna N.T."/>
        </authorList>
    </citation>
    <scope>NUCLEOTIDE SEQUENCE [LARGE SCALE GENOMIC DNA]</scope>
    <source>
        <strain evidence="3">ATCC 13337</strain>
    </source>
</reference>
<gene>
    <name evidence="2" type="ORF">GHAL_1735</name>
</gene>
<accession>A0ABD3ZI14</accession>
<evidence type="ECO:0000256" key="1">
    <source>
        <dbReference type="SAM" id="Coils"/>
    </source>
</evidence>
<dbReference type="EMBL" id="JMPK01000031">
    <property type="protein sequence ID" value="KFC88244.1"/>
    <property type="molecule type" value="Genomic_DNA"/>
</dbReference>
<sequence length="641" mass="73843">MSLAGLEICHSIWDSVRVEKWKPTGGSSVAHAFAKLMYDVCQILGVFREGSKQRDIRAYGSFWRHQAFFNQRYNEIIGIIDKERVFSEEERRSLFYKYEMFYNQIMSYPVFSTLTRSQVFERYIQLGVSSCLALDIHKTFNTTNNSGFYFHIHSFLLSDHCPTLENNGRDILQGVKNYLRDLIKSPDGSYKKVFSPLSEYIRNIRKKSTPIKTWMNSAIDECIEYSQTTLDEDEFNKIKGQLDDFKVAYSSLRVLLALERKIGLTEHLSSFYRTLYQVEGLNDSYYLALHQYLYESKNFDERLLKSLIEEFQKKATKPYSIEINEDTWLDIKVIWHLVFSSLKGDVFSELDLIELAINLKNSPDSVVLTPYLTLSKIIHNICIDDLNEANKKTNAMSINELPPGFISAAISTIKLALNIKLNGNTIKNGELLSDINTILTYRGVFTDHVNIDRKFKQPDLILVMCANNLIIMSAIKQYNNMVQMTSFYNELELSAIHPQSITGILDEVEFALGKINKRLDETEKAINSEELAKLIIDEKILTVRECRQNLVSYLNEFTLYNCILNLNYIKPYLTLPGEKLVHISGLVGNSEERVIKREFLAEAIRIVNERAGKIKPLAEGEKSQKMALIHDLSSKCFKNGE</sequence>
<organism evidence="2 3">
    <name type="scientific">Hafnia alvei ATCC 13337</name>
    <dbReference type="NCBI Taxonomy" id="910996"/>
    <lineage>
        <taxon>Bacteria</taxon>
        <taxon>Pseudomonadati</taxon>
        <taxon>Pseudomonadota</taxon>
        <taxon>Gammaproteobacteria</taxon>
        <taxon>Enterobacterales</taxon>
        <taxon>Hafniaceae</taxon>
        <taxon>Hafnia</taxon>
    </lineage>
</organism>